<comment type="cofactor">
    <cofactor evidence="2">
        <name>[4Fe-4S] cluster</name>
        <dbReference type="ChEBI" id="CHEBI:49883"/>
    </cofactor>
</comment>
<dbReference type="KEGG" id="vff:VITFI_CDS0376"/>
<dbReference type="Gene3D" id="3.30.200.210">
    <property type="match status" value="1"/>
</dbReference>
<dbReference type="OrthoDB" id="9810782at2"/>
<evidence type="ECO:0000256" key="15">
    <source>
        <dbReference type="SAM" id="Phobius"/>
    </source>
</evidence>
<dbReference type="SUPFAM" id="SSF50692">
    <property type="entry name" value="ADC-like"/>
    <property type="match status" value="1"/>
</dbReference>
<keyword evidence="12" id="KW-0408">Iron</keyword>
<evidence type="ECO:0000256" key="1">
    <source>
        <dbReference type="ARBA" id="ARBA00001942"/>
    </source>
</evidence>
<evidence type="ECO:0000256" key="11">
    <source>
        <dbReference type="ARBA" id="ARBA00023002"/>
    </source>
</evidence>
<evidence type="ECO:0000256" key="7">
    <source>
        <dbReference type="ARBA" id="ARBA00022723"/>
    </source>
</evidence>
<dbReference type="FunFam" id="3.30.200.210:FF:000003">
    <property type="entry name" value="Formate dehydrogenase-N subunit alpha"/>
    <property type="match status" value="1"/>
</dbReference>
<dbReference type="NCBIfam" id="TIGR01553">
    <property type="entry name" value="formate-DH-alph"/>
    <property type="match status" value="1"/>
</dbReference>
<dbReference type="RefSeq" id="WP_089415564.1">
    <property type="nucleotide sequence ID" value="NZ_CP022423.1"/>
</dbReference>
<keyword evidence="14" id="KW-0520">NAD</keyword>
<dbReference type="AlphaFoldDB" id="A0A221KB17"/>
<keyword evidence="15" id="KW-0812">Transmembrane</keyword>
<evidence type="ECO:0000256" key="14">
    <source>
        <dbReference type="ARBA" id="ARBA00023027"/>
    </source>
</evidence>
<dbReference type="PANTHER" id="PTHR43598:SF1">
    <property type="entry name" value="FORMATE DEHYDROGENASE-O MAJOR SUBUNIT"/>
    <property type="match status" value="1"/>
</dbReference>
<keyword evidence="5" id="KW-0004">4Fe-4S</keyword>
<dbReference type="GO" id="GO:0036397">
    <property type="term" value="F:formate dehydrogenase (quinone) activity"/>
    <property type="evidence" value="ECO:0007669"/>
    <property type="project" value="UniProtKB-ARBA"/>
</dbReference>
<keyword evidence="10" id="KW-0712">Selenocysteine</keyword>
<name>A0A221KB17_VITFI</name>
<dbReference type="PROSITE" id="PS00551">
    <property type="entry name" value="MOLYBDOPTERIN_PROK_1"/>
    <property type="match status" value="1"/>
</dbReference>
<dbReference type="GO" id="GO:0043546">
    <property type="term" value="F:molybdopterin cofactor binding"/>
    <property type="evidence" value="ECO:0007669"/>
    <property type="project" value="InterPro"/>
</dbReference>
<evidence type="ECO:0000256" key="10">
    <source>
        <dbReference type="ARBA" id="ARBA00022933"/>
    </source>
</evidence>
<sequence length="1035" mass="114147">MASPTHTPRSAEPAQVSRRQFFKISAAGIGGTSMALLGVAPQMAHAEVRQYKLTRAKEVRNTCTYCSVGCGLLMYSLGDGAKNAKAEIIHIEGDPDHPVSRGALCPKGAGLLDFIHSPGRLKYPEVREKGSNEWKRISWHEAVERIAHHMKTDRDAHFVEKNDAGVPVNRWLTTAMLTASASSNETGIITQKFMRSLGIIATDAQARVCHGPTVSALASTFGRGAMTNSWVDIKNADFILVMGGNAAEAHPVGFRWAIEAKKQRGAKLVVVDPRFNRTAAVADMYLPIRAGADIPFLGGVINWLVANDKIQWDYVKAYTNASAIINEGFSFEEGLFSGYDADKGKYDRASWSYELDGKGNIKTDPTLEHPRCVWNLMKAHYARYTPDVVANLTGTPKEGFLKVCELLGETAVPGKVGTILYALGWTQHTVGAQNIRTMAMIQLLLGNIGMPGGGVNALRGHSNIQGLSDLGLLSTALPGYLTLPNEAAHPTYADYIAKTTPKPLADGQFNYWGNTPKFFVSLMKWFWGDKATKNNHWGYDWLPKWDKLYDVLHIVELMHQGKINGFVVQGFNPLASFPDANKVREAFAKLKYMVIIDPIATETSSFWRNEGESNPVDTAKIDTEVFRLPSTCFAEEDGAIVSSARWLQWHWKGAEPPGEAKGDQEIIAELFHALRELYKKDAEKGTAKGAEPILNLAWPYRDPKNPTPEELAKELNGRALADIPDPKDSTKFLAKKGEQLPGFATLQDDGSTMCACWIFSGSWTQAGNQMARRDSTDVGLGNTPGWAWSWPANRRILYNRASCTPAGKPWDASRKLIAWNGEKWAGIDVPDFKADAAPDTGMNPFIMNPEGVGRLFCVDKLVDGPFPEHYEPMESPIGTNPLHPKVVSSPAVRIFKGDKARLGTHKEFPYVGTTYRLTEHFQFWTKSVKLNAIAQPEQFVEISEQLAKEKGVVQGDWVKVSSKRGFIKAKAVVTKRVKPLTVNNQTVHQIGIPLHWGWEGVAKKGHLTNNLPPAVGDCNTQTPEYKAFLVNLEKA</sequence>
<comment type="cofactor">
    <cofactor evidence="1">
        <name>Mo-bis(molybdopterin guanine dinucleotide)</name>
        <dbReference type="ChEBI" id="CHEBI:60539"/>
    </cofactor>
</comment>
<proteinExistence type="inferred from homology"/>
<dbReference type="InterPro" id="IPR006443">
    <property type="entry name" value="Formate-DH-alph_fdnG"/>
</dbReference>
<dbReference type="GO" id="GO:0051539">
    <property type="term" value="F:4 iron, 4 sulfur cluster binding"/>
    <property type="evidence" value="ECO:0007669"/>
    <property type="project" value="UniProtKB-KW"/>
</dbReference>
<dbReference type="FunFam" id="3.40.228.10:FF:000009">
    <property type="entry name" value="Formate dehydrogenase, alpha subunit, selenocysteine-containing"/>
    <property type="match status" value="1"/>
</dbReference>
<evidence type="ECO:0000256" key="13">
    <source>
        <dbReference type="ARBA" id="ARBA00023014"/>
    </source>
</evidence>
<dbReference type="Pfam" id="PF01568">
    <property type="entry name" value="Molydop_binding"/>
    <property type="match status" value="1"/>
</dbReference>
<dbReference type="InterPro" id="IPR027467">
    <property type="entry name" value="MopterinOxRdtase_cofactor_BS"/>
</dbReference>
<evidence type="ECO:0000256" key="5">
    <source>
        <dbReference type="ARBA" id="ARBA00022485"/>
    </source>
</evidence>
<keyword evidence="6" id="KW-0500">Molybdenum</keyword>
<keyword evidence="18" id="KW-1185">Reference proteome</keyword>
<reference evidence="17 18" key="1">
    <citation type="submission" date="2017-07" db="EMBL/GenBank/DDBJ databases">
        <title>Complete Genome Sequence of the cosmetic ferment Vitreoscilla filiformis (ATCC15551).</title>
        <authorList>
            <person name="Contreras S."/>
            <person name="Sagory-Zalkind P."/>
            <person name="Blanquart H."/>
            <person name="Iltis A."/>
            <person name="Morand S.C."/>
        </authorList>
    </citation>
    <scope>NUCLEOTIDE SEQUENCE [LARGE SCALE GENOMIC DNA]</scope>
    <source>
        <strain evidence="17 18">ATCC 15551</strain>
    </source>
</reference>
<dbReference type="CDD" id="cd02792">
    <property type="entry name" value="MopB_CT_Formate-Dh-Na-like"/>
    <property type="match status" value="1"/>
</dbReference>
<dbReference type="InterPro" id="IPR006656">
    <property type="entry name" value="Mopterin_OxRdtase"/>
</dbReference>
<dbReference type="Proteomes" id="UP000199729">
    <property type="component" value="Chromosome"/>
</dbReference>
<evidence type="ECO:0000259" key="16">
    <source>
        <dbReference type="PROSITE" id="PS51669"/>
    </source>
</evidence>
<comment type="similarity">
    <text evidence="4">Belongs to the prokaryotic molybdopterin-containing oxidoreductase family.</text>
</comment>
<dbReference type="Gene3D" id="3.40.50.740">
    <property type="match status" value="1"/>
</dbReference>
<evidence type="ECO:0000256" key="4">
    <source>
        <dbReference type="ARBA" id="ARBA00010312"/>
    </source>
</evidence>
<evidence type="ECO:0000313" key="18">
    <source>
        <dbReference type="Proteomes" id="UP000199729"/>
    </source>
</evidence>
<keyword evidence="11" id="KW-0560">Oxidoreductase</keyword>
<evidence type="ECO:0000256" key="6">
    <source>
        <dbReference type="ARBA" id="ARBA00022505"/>
    </source>
</evidence>
<evidence type="ECO:0000313" key="17">
    <source>
        <dbReference type="EMBL" id="ASM76155.1"/>
    </source>
</evidence>
<gene>
    <name evidence="17" type="ORF">VITFI_CDS0376</name>
</gene>
<dbReference type="CDD" id="cd02752">
    <property type="entry name" value="MopB_Formate-Dh-Na-like"/>
    <property type="match status" value="1"/>
</dbReference>
<keyword evidence="15" id="KW-0472">Membrane</keyword>
<keyword evidence="13" id="KW-0411">Iron-sulfur</keyword>
<evidence type="ECO:0000256" key="9">
    <source>
        <dbReference type="ARBA" id="ARBA00022764"/>
    </source>
</evidence>
<dbReference type="Pfam" id="PF00384">
    <property type="entry name" value="Molybdopterin"/>
    <property type="match status" value="1"/>
</dbReference>
<evidence type="ECO:0000256" key="3">
    <source>
        <dbReference type="ARBA" id="ARBA00004418"/>
    </source>
</evidence>
<dbReference type="EMBL" id="CP022423">
    <property type="protein sequence ID" value="ASM76155.1"/>
    <property type="molecule type" value="Genomic_DNA"/>
</dbReference>
<dbReference type="InterPro" id="IPR009010">
    <property type="entry name" value="Asp_de-COase-like_dom_sf"/>
</dbReference>
<dbReference type="Gene3D" id="2.40.40.20">
    <property type="match status" value="1"/>
</dbReference>
<feature type="transmembrane region" description="Helical" evidence="15">
    <location>
        <begin position="21"/>
        <end position="40"/>
    </location>
</feature>
<dbReference type="InterPro" id="IPR006657">
    <property type="entry name" value="MoPterin_dinucl-bd_dom"/>
</dbReference>
<dbReference type="FunFam" id="3.40.228.10:FF:000006">
    <property type="entry name" value="Formate dehydrogenase, alpha subunit, selenocysteine-containing"/>
    <property type="match status" value="1"/>
</dbReference>
<keyword evidence="7" id="KW-0479">Metal-binding</keyword>
<evidence type="ECO:0000256" key="2">
    <source>
        <dbReference type="ARBA" id="ARBA00001966"/>
    </source>
</evidence>
<evidence type="ECO:0000256" key="12">
    <source>
        <dbReference type="ARBA" id="ARBA00023004"/>
    </source>
</evidence>
<dbReference type="InterPro" id="IPR006311">
    <property type="entry name" value="TAT_signal"/>
</dbReference>
<dbReference type="GO" id="GO:0009055">
    <property type="term" value="F:electron transfer activity"/>
    <property type="evidence" value="ECO:0007669"/>
    <property type="project" value="InterPro"/>
</dbReference>
<evidence type="ECO:0000256" key="8">
    <source>
        <dbReference type="ARBA" id="ARBA00022729"/>
    </source>
</evidence>
<dbReference type="FunFam" id="3.40.50.740:FF:000007">
    <property type="entry name" value="Formate dehydrogenase, alpha subunit, selenocysteine-containing"/>
    <property type="match status" value="1"/>
</dbReference>
<dbReference type="PANTHER" id="PTHR43598">
    <property type="entry name" value="TUNGSTEN-CONTAINING FORMYLMETHANOFURAN DEHYDROGENASE 2 SUBUNIT B"/>
    <property type="match status" value="1"/>
</dbReference>
<organism evidence="17 18">
    <name type="scientific">Vitreoscilla filiformis</name>
    <dbReference type="NCBI Taxonomy" id="63"/>
    <lineage>
        <taxon>Bacteria</taxon>
        <taxon>Pseudomonadati</taxon>
        <taxon>Pseudomonadota</taxon>
        <taxon>Betaproteobacteria</taxon>
        <taxon>Neisseriales</taxon>
        <taxon>Neisseriaceae</taxon>
        <taxon>Vitreoscilla</taxon>
    </lineage>
</organism>
<dbReference type="FunFam" id="2.40.40.20:FF:000017">
    <property type="entry name" value="Formate dehydrogenase, alpha subunit"/>
    <property type="match status" value="1"/>
</dbReference>
<dbReference type="GO" id="GO:0047111">
    <property type="term" value="F:formate dehydrogenase (cytochrome-c-553) activity"/>
    <property type="evidence" value="ECO:0007669"/>
    <property type="project" value="InterPro"/>
</dbReference>
<dbReference type="PROSITE" id="PS51669">
    <property type="entry name" value="4FE4S_MOW_BIS_MGD"/>
    <property type="match status" value="1"/>
</dbReference>
<dbReference type="GO" id="GO:0009061">
    <property type="term" value="P:anaerobic respiration"/>
    <property type="evidence" value="ECO:0007669"/>
    <property type="project" value="TreeGrafter"/>
</dbReference>
<dbReference type="GO" id="GO:0009326">
    <property type="term" value="C:formate dehydrogenase complex"/>
    <property type="evidence" value="ECO:0007669"/>
    <property type="project" value="UniProtKB-ARBA"/>
</dbReference>
<keyword evidence="15" id="KW-1133">Transmembrane helix</keyword>
<keyword evidence="9" id="KW-0574">Periplasm</keyword>
<dbReference type="GO" id="GO:0030151">
    <property type="term" value="F:molybdenum ion binding"/>
    <property type="evidence" value="ECO:0007669"/>
    <property type="project" value="TreeGrafter"/>
</dbReference>
<feature type="domain" description="4Fe-4S Mo/W bis-MGD-type" evidence="16">
    <location>
        <begin position="56"/>
        <end position="119"/>
    </location>
</feature>
<dbReference type="PROSITE" id="PS51318">
    <property type="entry name" value="TAT"/>
    <property type="match status" value="1"/>
</dbReference>
<dbReference type="SMART" id="SM00926">
    <property type="entry name" value="Molybdop_Fe4S4"/>
    <property type="match status" value="1"/>
</dbReference>
<dbReference type="GO" id="GO:0042597">
    <property type="term" value="C:periplasmic space"/>
    <property type="evidence" value="ECO:0007669"/>
    <property type="project" value="UniProtKB-SubCell"/>
</dbReference>
<dbReference type="SUPFAM" id="SSF53706">
    <property type="entry name" value="Formate dehydrogenase/DMSO reductase, domains 1-3"/>
    <property type="match status" value="1"/>
</dbReference>
<dbReference type="GO" id="GO:0015944">
    <property type="term" value="P:formate oxidation"/>
    <property type="evidence" value="ECO:0007669"/>
    <property type="project" value="UniProtKB-ARBA"/>
</dbReference>
<dbReference type="Gene3D" id="3.40.228.10">
    <property type="entry name" value="Dimethylsulfoxide Reductase, domain 2"/>
    <property type="match status" value="2"/>
</dbReference>
<comment type="subcellular location">
    <subcellularLocation>
        <location evidence="3">Periplasm</location>
    </subcellularLocation>
</comment>
<dbReference type="InterPro" id="IPR006963">
    <property type="entry name" value="Mopterin_OxRdtase_4Fe-4S_dom"/>
</dbReference>
<protein>
    <submittedName>
        <fullName evidence="17">Formate dehydrogenase molybdopterin oxidoreductase</fullName>
    </submittedName>
</protein>
<accession>A0A221KB17</accession>
<dbReference type="GO" id="GO:0008863">
    <property type="term" value="F:formate dehydrogenase (NAD+) activity"/>
    <property type="evidence" value="ECO:0007669"/>
    <property type="project" value="InterPro"/>
</dbReference>
<dbReference type="Pfam" id="PF04879">
    <property type="entry name" value="Molybdop_Fe4S4"/>
    <property type="match status" value="1"/>
</dbReference>
<keyword evidence="8" id="KW-0732">Signal</keyword>